<dbReference type="Pfam" id="PF02683">
    <property type="entry name" value="DsbD_TM"/>
    <property type="match status" value="1"/>
</dbReference>
<sequence length="259" mass="26362">MTPLDLVALDLGSWAEAAVGGSMALAVPVALLAGLVSFFSPCVVPLLPGYLSYATGLGAAEVLGGTARRGRMLAGTSLFVLGIAAVFVATGTLVGGLGAALLVHAEVITRVLGVVIIALGLVFAGVIGLGRRELRFSRLPNAGVAAAPLLGVVFALGWTPCIGPTLGVVYSLAFTEATALRGGLLAFVFALGLGVPFVVAGLVYTRMARAVGFLRRHQPTLLRVGGLAMVVVGLLLVTGLWTTLTADLRQTFASFVPVI</sequence>
<keyword evidence="3 6" id="KW-0812">Transmembrane</keyword>
<evidence type="ECO:0000259" key="7">
    <source>
        <dbReference type="Pfam" id="PF02683"/>
    </source>
</evidence>
<feature type="transmembrane region" description="Helical" evidence="6">
    <location>
        <begin position="107"/>
        <end position="130"/>
    </location>
</feature>
<evidence type="ECO:0000256" key="5">
    <source>
        <dbReference type="ARBA" id="ARBA00023136"/>
    </source>
</evidence>
<protein>
    <submittedName>
        <fullName evidence="8">Cytochrome c-type biogenesis protein</fullName>
    </submittedName>
</protein>
<comment type="caution">
    <text evidence="8">The sequence shown here is derived from an EMBL/GenBank/DDBJ whole genome shotgun (WGS) entry which is preliminary data.</text>
</comment>
<evidence type="ECO:0000256" key="4">
    <source>
        <dbReference type="ARBA" id="ARBA00022989"/>
    </source>
</evidence>
<comment type="subcellular location">
    <subcellularLocation>
        <location evidence="1">Membrane</location>
        <topology evidence="1">Multi-pass membrane protein</topology>
    </subcellularLocation>
</comment>
<accession>A0ABS4Z9S3</accession>
<evidence type="ECO:0000256" key="1">
    <source>
        <dbReference type="ARBA" id="ARBA00004141"/>
    </source>
</evidence>
<evidence type="ECO:0000256" key="2">
    <source>
        <dbReference type="ARBA" id="ARBA00006143"/>
    </source>
</evidence>
<keyword evidence="9" id="KW-1185">Reference proteome</keyword>
<feature type="transmembrane region" description="Helical" evidence="6">
    <location>
        <begin position="142"/>
        <end position="172"/>
    </location>
</feature>
<dbReference type="InterPro" id="IPR051790">
    <property type="entry name" value="Cytochrome_c-biogenesis_DsbD"/>
</dbReference>
<dbReference type="InterPro" id="IPR003834">
    <property type="entry name" value="Cyt_c_assmbl_TM_dom"/>
</dbReference>
<reference evidence="8 9" key="1">
    <citation type="submission" date="2021-03" db="EMBL/GenBank/DDBJ databases">
        <title>Sequencing the genomes of 1000 actinobacteria strains.</title>
        <authorList>
            <person name="Klenk H.-P."/>
        </authorList>
    </citation>
    <scope>NUCLEOTIDE SEQUENCE [LARGE SCALE GENOMIC DNA]</scope>
    <source>
        <strain evidence="8 9">DSM 12936</strain>
    </source>
</reference>
<dbReference type="Proteomes" id="UP000758168">
    <property type="component" value="Unassembled WGS sequence"/>
</dbReference>
<comment type="similarity">
    <text evidence="2">Belongs to the DsbD family.</text>
</comment>
<evidence type="ECO:0000313" key="9">
    <source>
        <dbReference type="Proteomes" id="UP000758168"/>
    </source>
</evidence>
<dbReference type="EMBL" id="JAGIOB010000001">
    <property type="protein sequence ID" value="MBP2417789.1"/>
    <property type="molecule type" value="Genomic_DNA"/>
</dbReference>
<feature type="transmembrane region" description="Helical" evidence="6">
    <location>
        <begin position="184"/>
        <end position="204"/>
    </location>
</feature>
<evidence type="ECO:0000256" key="3">
    <source>
        <dbReference type="ARBA" id="ARBA00022692"/>
    </source>
</evidence>
<organism evidence="8 9">
    <name type="scientific">Microlunatus capsulatus</name>
    <dbReference type="NCBI Taxonomy" id="99117"/>
    <lineage>
        <taxon>Bacteria</taxon>
        <taxon>Bacillati</taxon>
        <taxon>Actinomycetota</taxon>
        <taxon>Actinomycetes</taxon>
        <taxon>Propionibacteriales</taxon>
        <taxon>Propionibacteriaceae</taxon>
        <taxon>Microlunatus</taxon>
    </lineage>
</organism>
<feature type="transmembrane region" description="Helical" evidence="6">
    <location>
        <begin position="224"/>
        <end position="244"/>
    </location>
</feature>
<dbReference type="PANTHER" id="PTHR31272:SF4">
    <property type="entry name" value="CYTOCHROME C-TYPE BIOGENESIS PROTEIN HI_1454-RELATED"/>
    <property type="match status" value="1"/>
</dbReference>
<name>A0ABS4Z9S3_9ACTN</name>
<feature type="domain" description="Cytochrome C biogenesis protein transmembrane" evidence="7">
    <location>
        <begin position="25"/>
        <end position="233"/>
    </location>
</feature>
<feature type="transmembrane region" description="Helical" evidence="6">
    <location>
        <begin position="78"/>
        <end position="101"/>
    </location>
</feature>
<evidence type="ECO:0000256" key="6">
    <source>
        <dbReference type="SAM" id="Phobius"/>
    </source>
</evidence>
<feature type="transmembrane region" description="Helical" evidence="6">
    <location>
        <begin position="20"/>
        <end position="47"/>
    </location>
</feature>
<keyword evidence="4 6" id="KW-1133">Transmembrane helix</keyword>
<dbReference type="PANTHER" id="PTHR31272">
    <property type="entry name" value="CYTOCHROME C-TYPE BIOGENESIS PROTEIN HI_1454-RELATED"/>
    <property type="match status" value="1"/>
</dbReference>
<gene>
    <name evidence="8" type="ORF">JOF54_002711</name>
</gene>
<keyword evidence="5 6" id="KW-0472">Membrane</keyword>
<evidence type="ECO:0000313" key="8">
    <source>
        <dbReference type="EMBL" id="MBP2417789.1"/>
    </source>
</evidence>
<proteinExistence type="inferred from homology"/>